<dbReference type="InterPro" id="IPR010605">
    <property type="entry name" value="DUF1191"/>
</dbReference>
<keyword evidence="2" id="KW-0479">Metal-binding</keyword>
<keyword evidence="3" id="KW-0223">Dioxygenase</keyword>
<evidence type="ECO:0000313" key="7">
    <source>
        <dbReference type="EMBL" id="KZV39818.1"/>
    </source>
</evidence>
<reference evidence="7 8" key="1">
    <citation type="journal article" date="2015" name="Proc. Natl. Acad. Sci. U.S.A.">
        <title>The resurrection genome of Boea hygrometrica: A blueprint for survival of dehydration.</title>
        <authorList>
            <person name="Xiao L."/>
            <person name="Yang G."/>
            <person name="Zhang L."/>
            <person name="Yang X."/>
            <person name="Zhao S."/>
            <person name="Ji Z."/>
            <person name="Zhou Q."/>
            <person name="Hu M."/>
            <person name="Wang Y."/>
            <person name="Chen M."/>
            <person name="Xu Y."/>
            <person name="Jin H."/>
            <person name="Xiao X."/>
            <person name="Hu G."/>
            <person name="Bao F."/>
            <person name="Hu Y."/>
            <person name="Wan P."/>
            <person name="Li L."/>
            <person name="Deng X."/>
            <person name="Kuang T."/>
            <person name="Xiang C."/>
            <person name="Zhu J.K."/>
            <person name="Oliver M.J."/>
            <person name="He Y."/>
        </authorList>
    </citation>
    <scope>NUCLEOTIDE SEQUENCE [LARGE SCALE GENOMIC DNA]</scope>
    <source>
        <strain evidence="8">cv. XS01</strain>
    </source>
</reference>
<dbReference type="Pfam" id="PF06697">
    <property type="entry name" value="DUF1191"/>
    <property type="match status" value="1"/>
</dbReference>
<dbReference type="Pfam" id="PF13532">
    <property type="entry name" value="2OG-FeII_Oxy_2"/>
    <property type="match status" value="1"/>
</dbReference>
<dbReference type="SUPFAM" id="SSF51197">
    <property type="entry name" value="Clavaminate synthase-like"/>
    <property type="match status" value="1"/>
</dbReference>
<evidence type="ECO:0000256" key="5">
    <source>
        <dbReference type="ARBA" id="ARBA00023004"/>
    </source>
</evidence>
<evidence type="ECO:0000256" key="2">
    <source>
        <dbReference type="ARBA" id="ARBA00022723"/>
    </source>
</evidence>
<dbReference type="InterPro" id="IPR027450">
    <property type="entry name" value="AlkB-like"/>
</dbReference>
<dbReference type="InterPro" id="IPR037151">
    <property type="entry name" value="AlkB-like_sf"/>
</dbReference>
<dbReference type="InterPro" id="IPR032862">
    <property type="entry name" value="ALKBH6"/>
</dbReference>
<feature type="domain" description="Alpha-ketoglutarate-dependent dioxygenase AlkB-like" evidence="6">
    <location>
        <begin position="41"/>
        <end position="193"/>
    </location>
</feature>
<dbReference type="GO" id="GO:0005634">
    <property type="term" value="C:nucleus"/>
    <property type="evidence" value="ECO:0007669"/>
    <property type="project" value="TreeGrafter"/>
</dbReference>
<keyword evidence="4" id="KW-0560">Oxidoreductase</keyword>
<evidence type="ECO:0000259" key="6">
    <source>
        <dbReference type="Pfam" id="PF13532"/>
    </source>
</evidence>
<dbReference type="Proteomes" id="UP000250235">
    <property type="component" value="Unassembled WGS sequence"/>
</dbReference>
<dbReference type="EMBL" id="KV000882">
    <property type="protein sequence ID" value="KZV39818.1"/>
    <property type="molecule type" value="Genomic_DNA"/>
</dbReference>
<dbReference type="PANTHER" id="PTHR46030">
    <property type="entry name" value="ALPHA-KETOGLUTARATE-DEPENDENT DIOXYGENASE ALKB HOMOLOG 6"/>
    <property type="match status" value="1"/>
</dbReference>
<dbReference type="OrthoDB" id="412814at2759"/>
<protein>
    <recommendedName>
        <fullName evidence="6">Alpha-ketoglutarate-dependent dioxygenase AlkB-like domain-containing protein</fullName>
    </recommendedName>
</protein>
<evidence type="ECO:0000256" key="1">
    <source>
        <dbReference type="ARBA" id="ARBA00007879"/>
    </source>
</evidence>
<dbReference type="GO" id="GO:0051213">
    <property type="term" value="F:dioxygenase activity"/>
    <property type="evidence" value="ECO:0007669"/>
    <property type="project" value="UniProtKB-KW"/>
</dbReference>
<comment type="similarity">
    <text evidence="1">Belongs to the alkB family.</text>
</comment>
<name>A0A2Z7C1T7_9LAMI</name>
<evidence type="ECO:0000256" key="3">
    <source>
        <dbReference type="ARBA" id="ARBA00022964"/>
    </source>
</evidence>
<proteinExistence type="inferred from homology"/>
<keyword evidence="8" id="KW-1185">Reference proteome</keyword>
<evidence type="ECO:0000313" key="8">
    <source>
        <dbReference type="Proteomes" id="UP000250235"/>
    </source>
</evidence>
<evidence type="ECO:0000256" key="4">
    <source>
        <dbReference type="ARBA" id="ARBA00023002"/>
    </source>
</evidence>
<gene>
    <name evidence="7" type="ORF">F511_27821</name>
</gene>
<dbReference type="GO" id="GO:0046872">
    <property type="term" value="F:metal ion binding"/>
    <property type="evidence" value="ECO:0007669"/>
    <property type="project" value="UniProtKB-KW"/>
</dbReference>
<dbReference type="Gene3D" id="2.60.120.590">
    <property type="entry name" value="Alpha-ketoglutarate-dependent dioxygenase AlkB-like"/>
    <property type="match status" value="1"/>
</dbReference>
<organism evidence="7 8">
    <name type="scientific">Dorcoceras hygrometricum</name>
    <dbReference type="NCBI Taxonomy" id="472368"/>
    <lineage>
        <taxon>Eukaryota</taxon>
        <taxon>Viridiplantae</taxon>
        <taxon>Streptophyta</taxon>
        <taxon>Embryophyta</taxon>
        <taxon>Tracheophyta</taxon>
        <taxon>Spermatophyta</taxon>
        <taxon>Magnoliopsida</taxon>
        <taxon>eudicotyledons</taxon>
        <taxon>Gunneridae</taxon>
        <taxon>Pentapetalae</taxon>
        <taxon>asterids</taxon>
        <taxon>lamiids</taxon>
        <taxon>Lamiales</taxon>
        <taxon>Gesneriaceae</taxon>
        <taxon>Didymocarpoideae</taxon>
        <taxon>Trichosporeae</taxon>
        <taxon>Loxocarpinae</taxon>
        <taxon>Dorcoceras</taxon>
    </lineage>
</organism>
<keyword evidence="5" id="KW-0408">Iron</keyword>
<sequence>MAIEEFVVDSVPTVFYVPDYVSEAEEEQLLKNIYNAPISKWKTLKNRRLQNWGGVVHDKGLLAQCFPPWLEQVTHRICTESRLFPSAINHVLINEYLPDQGIMPHQDGPAYVPVVAILSLGSPVIMNFTPHPSVKDAGGTTDSNNNTVSEPEPMYMSNGVFGEHRPFSVALMPRSLLIFKDAAYLDYMHGIEDSELQRYDVAINVKNGLLVNGQIPAITNLEIVSGNSENGGSTNIRRTVVSTARSQSSREFSARALDSVLQEYAFKSFVRPRTGIVYDRKLPANFTGIGVAALRLRSGSLRRRGVRVFKEFGIPIGIFEQPYCERLVLVYHNLGNWSSVYYPLPGYTLLAPVLGLLAYDANDLSASSLSELDIRASEDPISINFPNVQSRADGSSPMCVNFGLDGSVGFDNFHLLTSHFVKLHSV</sequence>
<accession>A0A2Z7C1T7</accession>
<dbReference type="PANTHER" id="PTHR46030:SF1">
    <property type="entry name" value="ALPHA-KETOGLUTARATE-DEPENDENT DIOXYGENASE ALKB HOMOLOG 6"/>
    <property type="match status" value="1"/>
</dbReference>
<dbReference type="AlphaFoldDB" id="A0A2Z7C1T7"/>